<proteinExistence type="predicted"/>
<dbReference type="EMBL" id="UINC01000354">
    <property type="protein sequence ID" value="SUZ53865.1"/>
    <property type="molecule type" value="Genomic_DNA"/>
</dbReference>
<reference evidence="1" key="1">
    <citation type="submission" date="2018-05" db="EMBL/GenBank/DDBJ databases">
        <authorList>
            <person name="Lanie J.A."/>
            <person name="Ng W.-L."/>
            <person name="Kazmierczak K.M."/>
            <person name="Andrzejewski T.M."/>
            <person name="Davidsen T.M."/>
            <person name="Wayne K.J."/>
            <person name="Tettelin H."/>
            <person name="Glass J.I."/>
            <person name="Rusch D."/>
            <person name="Podicherti R."/>
            <person name="Tsui H.-C.T."/>
            <person name="Winkler M.E."/>
        </authorList>
    </citation>
    <scope>NUCLEOTIDE SEQUENCE</scope>
</reference>
<gene>
    <name evidence="1" type="ORF">METZ01_LOCUS6719</name>
</gene>
<feature type="non-terminal residue" evidence="1">
    <location>
        <position position="86"/>
    </location>
</feature>
<sequence>MKKKANEQFTLFDRRKFIKFFGLSSAIFSSGVDLLSSAGLQAQERVADMVKNLSWKPVDLAIPMISDGLTPDQQIEFYSEYEVQDD</sequence>
<evidence type="ECO:0000313" key="1">
    <source>
        <dbReference type="EMBL" id="SUZ53865.1"/>
    </source>
</evidence>
<accession>A0A381NH21</accession>
<protein>
    <submittedName>
        <fullName evidence="1">Uncharacterized protein</fullName>
    </submittedName>
</protein>
<organism evidence="1">
    <name type="scientific">marine metagenome</name>
    <dbReference type="NCBI Taxonomy" id="408172"/>
    <lineage>
        <taxon>unclassified sequences</taxon>
        <taxon>metagenomes</taxon>
        <taxon>ecological metagenomes</taxon>
    </lineage>
</organism>
<dbReference type="AlphaFoldDB" id="A0A381NH21"/>
<name>A0A381NH21_9ZZZZ</name>